<dbReference type="Gene3D" id="2.60.120.280">
    <property type="entry name" value="Regulatory protein AraC"/>
    <property type="match status" value="1"/>
</dbReference>
<dbReference type="OrthoDB" id="9803764at2"/>
<dbReference type="InterPro" id="IPR018060">
    <property type="entry name" value="HTH_AraC"/>
</dbReference>
<keyword evidence="1" id="KW-0805">Transcription regulation</keyword>
<accession>A0A5C4TA15</accession>
<dbReference type="SUPFAM" id="SSF46689">
    <property type="entry name" value="Homeodomain-like"/>
    <property type="match status" value="2"/>
</dbReference>
<name>A0A5C4TA15_9BACL</name>
<evidence type="ECO:0000313" key="5">
    <source>
        <dbReference type="EMBL" id="TNJ65450.1"/>
    </source>
</evidence>
<dbReference type="PANTHER" id="PTHR46796">
    <property type="entry name" value="HTH-TYPE TRANSCRIPTIONAL ACTIVATOR RHAS-RELATED"/>
    <property type="match status" value="1"/>
</dbReference>
<proteinExistence type="predicted"/>
<keyword evidence="2" id="KW-0238">DNA-binding</keyword>
<feature type="domain" description="HTH araC/xylS-type" evidence="4">
    <location>
        <begin position="198"/>
        <end position="296"/>
    </location>
</feature>
<dbReference type="InterPro" id="IPR003313">
    <property type="entry name" value="AraC-bd"/>
</dbReference>
<comment type="caution">
    <text evidence="5">The sequence shown here is derived from an EMBL/GenBank/DDBJ whole genome shotgun (WGS) entry which is preliminary data.</text>
</comment>
<evidence type="ECO:0000256" key="3">
    <source>
        <dbReference type="ARBA" id="ARBA00023163"/>
    </source>
</evidence>
<keyword evidence="6" id="KW-1185">Reference proteome</keyword>
<evidence type="ECO:0000256" key="2">
    <source>
        <dbReference type="ARBA" id="ARBA00023125"/>
    </source>
</evidence>
<reference evidence="5 6" key="1">
    <citation type="submission" date="2019-05" db="EMBL/GenBank/DDBJ databases">
        <title>We sequenced the genome of Paenibacillus hemerocallicola KCTC 33185 for further insight into its adaptation and study the phylogeny of Paenibacillus.</title>
        <authorList>
            <person name="Narsing Rao M.P."/>
        </authorList>
    </citation>
    <scope>NUCLEOTIDE SEQUENCE [LARGE SCALE GENOMIC DNA]</scope>
    <source>
        <strain evidence="5 6">KCTC 33185</strain>
    </source>
</reference>
<dbReference type="PROSITE" id="PS01124">
    <property type="entry name" value="HTH_ARAC_FAMILY_2"/>
    <property type="match status" value="1"/>
</dbReference>
<dbReference type="AlphaFoldDB" id="A0A5C4TA15"/>
<sequence length="303" mass="34344">MIVVREPIRYAGANGHNRFCPLGRGKESIRLEKETNRPTANSASASGVVIAGHYNEPDTYVTKRPEGMDDWLITYTLGGHGYFVTSGTVSRCGAGDITLLKSGTPHQYGTEKGERWHFVWAHFSSRMMETGLLPDKELIVHRVESDAVRKRVYRAFKRVISDFGERGPYWHELSENALREILLLLARRMSKQTDPRIEETLRLLSEGMRDTVRIDALAKAVGLSPSRLSHLFKETTGHSIVETLNLMRVRQAALLLRHTDRNASEAALDVGFANYNHFLNQFRKQFGVNPSTFQKNGYRSNLQ</sequence>
<dbReference type="Pfam" id="PF12833">
    <property type="entry name" value="HTH_18"/>
    <property type="match status" value="1"/>
</dbReference>
<gene>
    <name evidence="5" type="ORF">FE784_15290</name>
</gene>
<dbReference type="GO" id="GO:0043565">
    <property type="term" value="F:sequence-specific DNA binding"/>
    <property type="evidence" value="ECO:0007669"/>
    <property type="project" value="InterPro"/>
</dbReference>
<keyword evidence="3" id="KW-0804">Transcription</keyword>
<dbReference type="Proteomes" id="UP000307943">
    <property type="component" value="Unassembled WGS sequence"/>
</dbReference>
<evidence type="ECO:0000313" key="6">
    <source>
        <dbReference type="Proteomes" id="UP000307943"/>
    </source>
</evidence>
<dbReference type="Pfam" id="PF02311">
    <property type="entry name" value="AraC_binding"/>
    <property type="match status" value="1"/>
</dbReference>
<dbReference type="InterPro" id="IPR009057">
    <property type="entry name" value="Homeodomain-like_sf"/>
</dbReference>
<dbReference type="InterPro" id="IPR037923">
    <property type="entry name" value="HTH-like"/>
</dbReference>
<dbReference type="SMART" id="SM00342">
    <property type="entry name" value="HTH_ARAC"/>
    <property type="match status" value="1"/>
</dbReference>
<dbReference type="InterPro" id="IPR050204">
    <property type="entry name" value="AraC_XylS_family_regulators"/>
</dbReference>
<organism evidence="5 6">
    <name type="scientific">Paenibacillus hemerocallicola</name>
    <dbReference type="NCBI Taxonomy" id="1172614"/>
    <lineage>
        <taxon>Bacteria</taxon>
        <taxon>Bacillati</taxon>
        <taxon>Bacillota</taxon>
        <taxon>Bacilli</taxon>
        <taxon>Bacillales</taxon>
        <taxon>Paenibacillaceae</taxon>
        <taxon>Paenibacillus</taxon>
    </lineage>
</organism>
<evidence type="ECO:0000256" key="1">
    <source>
        <dbReference type="ARBA" id="ARBA00023015"/>
    </source>
</evidence>
<dbReference type="Gene3D" id="1.10.10.60">
    <property type="entry name" value="Homeodomain-like"/>
    <property type="match status" value="2"/>
</dbReference>
<dbReference type="SUPFAM" id="SSF51215">
    <property type="entry name" value="Regulatory protein AraC"/>
    <property type="match status" value="1"/>
</dbReference>
<dbReference type="EMBL" id="VDCQ01000019">
    <property type="protein sequence ID" value="TNJ65450.1"/>
    <property type="molecule type" value="Genomic_DNA"/>
</dbReference>
<dbReference type="GO" id="GO:0003700">
    <property type="term" value="F:DNA-binding transcription factor activity"/>
    <property type="evidence" value="ECO:0007669"/>
    <property type="project" value="InterPro"/>
</dbReference>
<evidence type="ECO:0000259" key="4">
    <source>
        <dbReference type="PROSITE" id="PS01124"/>
    </source>
</evidence>
<protein>
    <submittedName>
        <fullName evidence="5">Helix-turn-helix domain-containing protein</fullName>
    </submittedName>
</protein>